<evidence type="ECO:0000313" key="5">
    <source>
        <dbReference type="EMBL" id="NMG74958.1"/>
    </source>
</evidence>
<dbReference type="CDD" id="cd15482">
    <property type="entry name" value="Sialidase_non-viral"/>
    <property type="match status" value="1"/>
</dbReference>
<proteinExistence type="predicted"/>
<accession>A0ABX1Q9H6</accession>
<feature type="domain" description="Photosynthesis system II assembly factor Ycf48/Hcf136-like" evidence="4">
    <location>
        <begin position="120"/>
        <end position="211"/>
    </location>
</feature>
<evidence type="ECO:0000256" key="3">
    <source>
        <dbReference type="SAM" id="SignalP"/>
    </source>
</evidence>
<dbReference type="Proteomes" id="UP000648984">
    <property type="component" value="Unassembled WGS sequence"/>
</dbReference>
<dbReference type="EMBL" id="WTVQ01000012">
    <property type="protein sequence ID" value="NMG74958.1"/>
    <property type="molecule type" value="Genomic_DNA"/>
</dbReference>
<dbReference type="InterPro" id="IPR015943">
    <property type="entry name" value="WD40/YVTN_repeat-like_dom_sf"/>
</dbReference>
<comment type="caution">
    <text evidence="5">The sequence shown here is derived from an EMBL/GenBank/DDBJ whole genome shotgun (WGS) entry which is preliminary data.</text>
</comment>
<evidence type="ECO:0000313" key="6">
    <source>
        <dbReference type="Proteomes" id="UP000648984"/>
    </source>
</evidence>
<feature type="signal peptide" evidence="3">
    <location>
        <begin position="1"/>
        <end position="24"/>
    </location>
</feature>
<dbReference type="SUPFAM" id="SSF110296">
    <property type="entry name" value="Oligoxyloglucan reducing end-specific cellobiohydrolase"/>
    <property type="match status" value="1"/>
</dbReference>
<dbReference type="Pfam" id="PF14870">
    <property type="entry name" value="PSII_BNR"/>
    <property type="match status" value="2"/>
</dbReference>
<dbReference type="GO" id="GO:0016787">
    <property type="term" value="F:hydrolase activity"/>
    <property type="evidence" value="ECO:0007669"/>
    <property type="project" value="UniProtKB-KW"/>
</dbReference>
<keyword evidence="6" id="KW-1185">Reference proteome</keyword>
<evidence type="ECO:0000256" key="2">
    <source>
        <dbReference type="ARBA" id="ARBA00023276"/>
    </source>
</evidence>
<sequence>MKKTMQIGRTVVGLCLAASAVAFAAAPADAARNTTAVAAMKARLAAKVPVTGIARAGNALIAVGDYGTIVRSTDEGKTWQQAEVPVSALLTAVHFVDDERGWAVGHGGVILVTSDGGANWQLQTTLDEKPVLLSVHFTDAQRGYAVGAYGVAFVTADGGRNWAPMAVGSGHDADLHLNHVFATREGALFLAAETGVAFRSTDRGGHWTKLATGVSGSLWSGLERSNGEVVLLGMSGRVIASRDGGNTWQVRETGTEQSLTSAIALPNGGMIIVGAGGVVLRGNGDGPMQLEIRPDRQNLAAVMAAPTGAVVVAGQLGVERLAPAR</sequence>
<dbReference type="PANTHER" id="PTHR47199">
    <property type="entry name" value="PHOTOSYSTEM II STABILITY/ASSEMBLY FACTOR HCF136, CHLOROPLASTIC"/>
    <property type="match status" value="1"/>
</dbReference>
<name>A0ABX1Q9H6_9RHOO</name>
<keyword evidence="1" id="KW-0602">Photosynthesis</keyword>
<dbReference type="InterPro" id="IPR028203">
    <property type="entry name" value="PSII_CF48-like_dom"/>
</dbReference>
<feature type="chain" id="PRO_5046403780" evidence="3">
    <location>
        <begin position="25"/>
        <end position="325"/>
    </location>
</feature>
<keyword evidence="5" id="KW-0378">Hydrolase</keyword>
<dbReference type="PANTHER" id="PTHR47199:SF2">
    <property type="entry name" value="PHOTOSYSTEM II STABILITY_ASSEMBLY FACTOR HCF136, CHLOROPLASTIC"/>
    <property type="match status" value="1"/>
</dbReference>
<keyword evidence="2" id="KW-0604">Photosystem II</keyword>
<dbReference type="RefSeq" id="WP_169260103.1">
    <property type="nucleotide sequence ID" value="NZ_WTVQ01000012.1"/>
</dbReference>
<keyword evidence="3" id="KW-0732">Signal</keyword>
<organism evidence="5 6">
    <name type="scientific">Aromatoleum diolicum</name>
    <dbReference type="NCBI Taxonomy" id="75796"/>
    <lineage>
        <taxon>Bacteria</taxon>
        <taxon>Pseudomonadati</taxon>
        <taxon>Pseudomonadota</taxon>
        <taxon>Betaproteobacteria</taxon>
        <taxon>Rhodocyclales</taxon>
        <taxon>Rhodocyclaceae</taxon>
        <taxon>Aromatoleum</taxon>
    </lineage>
</organism>
<feature type="domain" description="Photosynthesis system II assembly factor Ycf48/Hcf136-like" evidence="4">
    <location>
        <begin position="55"/>
        <end position="111"/>
    </location>
</feature>
<dbReference type="Gene3D" id="2.130.10.10">
    <property type="entry name" value="YVTN repeat-like/Quinoprotein amine dehydrogenase"/>
    <property type="match status" value="1"/>
</dbReference>
<protein>
    <submittedName>
        <fullName evidence="5">Glycosyl hydrolase</fullName>
    </submittedName>
</protein>
<evidence type="ECO:0000259" key="4">
    <source>
        <dbReference type="Pfam" id="PF14870"/>
    </source>
</evidence>
<evidence type="ECO:0000256" key="1">
    <source>
        <dbReference type="ARBA" id="ARBA00022531"/>
    </source>
</evidence>
<reference evidence="5 6" key="1">
    <citation type="submission" date="2019-12" db="EMBL/GenBank/DDBJ databases">
        <title>Comparative genomics gives insights into the taxonomy of the Azoarcus-Aromatoleum group and reveals separate origins of nif in the plant-associated Azoarcus and non-plant-associated Aromatoleum sub-groups.</title>
        <authorList>
            <person name="Lafos M."/>
            <person name="Maluk M."/>
            <person name="Batista M."/>
            <person name="Junghare M."/>
            <person name="Carmona M."/>
            <person name="Faoro H."/>
            <person name="Cruz L.M."/>
            <person name="Battistoni F."/>
            <person name="De Souza E."/>
            <person name="Pedrosa F."/>
            <person name="Chen W.-M."/>
            <person name="Poole P.S."/>
            <person name="Dixon R.A."/>
            <person name="James E.K."/>
        </authorList>
    </citation>
    <scope>NUCLEOTIDE SEQUENCE [LARGE SCALE GENOMIC DNA]</scope>
    <source>
        <strain evidence="5 6">22Lin</strain>
    </source>
</reference>
<gene>
    <name evidence="5" type="ORF">GPA25_09335</name>
</gene>